<protein>
    <recommendedName>
        <fullName evidence="5">ABC transporter substrate-binding protein</fullName>
    </recommendedName>
</protein>
<evidence type="ECO:0008006" key="5">
    <source>
        <dbReference type="Google" id="ProtNLM"/>
    </source>
</evidence>
<evidence type="ECO:0000313" key="2">
    <source>
        <dbReference type="EMBL" id="CUP52804.1"/>
    </source>
</evidence>
<name>A0A174NVQ1_9FIRM</name>
<dbReference type="Pfam" id="PF19538">
    <property type="entry name" value="DUF6062"/>
    <property type="match status" value="1"/>
</dbReference>
<gene>
    <name evidence="1" type="ORF">ERS852406_02897</name>
    <name evidence="2" type="ORF">ERS852498_02194</name>
</gene>
<dbReference type="Proteomes" id="UP000095709">
    <property type="component" value="Unassembled WGS sequence"/>
</dbReference>
<dbReference type="EMBL" id="CZAL01000011">
    <property type="protein sequence ID" value="CUP52804.1"/>
    <property type="molecule type" value="Genomic_DNA"/>
</dbReference>
<evidence type="ECO:0000313" key="3">
    <source>
        <dbReference type="Proteomes" id="UP000095706"/>
    </source>
</evidence>
<dbReference type="InterPro" id="IPR045706">
    <property type="entry name" value="DUF6062"/>
</dbReference>
<dbReference type="AlphaFoldDB" id="A0A174NVQ1"/>
<evidence type="ECO:0000313" key="1">
    <source>
        <dbReference type="EMBL" id="CUO81041.1"/>
    </source>
</evidence>
<organism evidence="2 4">
    <name type="scientific">Fusicatenibacter saccharivorans</name>
    <dbReference type="NCBI Taxonomy" id="1150298"/>
    <lineage>
        <taxon>Bacteria</taxon>
        <taxon>Bacillati</taxon>
        <taxon>Bacillota</taxon>
        <taxon>Clostridia</taxon>
        <taxon>Lachnospirales</taxon>
        <taxon>Lachnospiraceae</taxon>
        <taxon>Fusicatenibacter</taxon>
    </lineage>
</organism>
<dbReference type="RefSeq" id="WP_055228460.1">
    <property type="nucleotide sequence ID" value="NZ_CYYV01000016.1"/>
</dbReference>
<evidence type="ECO:0000313" key="4">
    <source>
        <dbReference type="Proteomes" id="UP000095709"/>
    </source>
</evidence>
<dbReference type="Proteomes" id="UP000095706">
    <property type="component" value="Unassembled WGS sequence"/>
</dbReference>
<proteinExistence type="predicted"/>
<accession>A0A174NVQ1</accession>
<dbReference type="EMBL" id="CYYV01000016">
    <property type="protein sequence ID" value="CUO81041.1"/>
    <property type="molecule type" value="Genomic_DNA"/>
</dbReference>
<sequence>MKESIHTIPLTDAFKAEDECPFCYLEREAEQHAISFALGSGASYMEDDVRAETDAMGFCRHHYKMMYDYGNRLGSGLILSTHLKKLNQELAAQMDLFAPGKSSVFKRMQKTSLDKQGRETAIGQWIDEKTHSCYVCDHFKANYNRYLDTFFDLYKKDEEFARLFREGKGFCLPHFADLVETAEKKLNDKQKAEFYPALFKIMKENYQRLQEEVTWFTDKFDYRNKDKDWGNSKDSIQRCMQKLGGGYPADEPFTEGL</sequence>
<reference evidence="3 4" key="1">
    <citation type="submission" date="2015-09" db="EMBL/GenBank/DDBJ databases">
        <authorList>
            <consortium name="Pathogen Informatics"/>
        </authorList>
    </citation>
    <scope>NUCLEOTIDE SEQUENCE [LARGE SCALE GENOMIC DNA]</scope>
    <source>
        <strain evidence="1 3">2789STDY5608849</strain>
        <strain evidence="2 4">2789STDY5834885</strain>
    </source>
</reference>